<dbReference type="Proteomes" id="UP001171687">
    <property type="component" value="Unassembled WGS sequence"/>
</dbReference>
<keyword evidence="1" id="KW-1133">Transmembrane helix</keyword>
<proteinExistence type="predicted"/>
<keyword evidence="1" id="KW-0472">Membrane</keyword>
<reference evidence="3 4" key="1">
    <citation type="submission" date="2017-08" db="EMBL/GenBank/DDBJ databases">
        <title>Draft genome sequences of 64 type strains of genus Staph aureus.</title>
        <authorList>
            <person name="Cole K."/>
            <person name="Golubchik T."/>
            <person name="Russell J."/>
            <person name="Foster D."/>
            <person name="Llewelyn M."/>
            <person name="Wilson D."/>
            <person name="Crook D."/>
            <person name="Paul J."/>
        </authorList>
    </citation>
    <scope>NUCLEOTIDE SEQUENCE [LARGE SCALE GENOMIC DNA]</scope>
    <source>
        <strain evidence="3 4">NCTC 12101</strain>
    </source>
</reference>
<dbReference type="AlphaFoldDB" id="A0AAP8PML3"/>
<evidence type="ECO:0008006" key="5">
    <source>
        <dbReference type="Google" id="ProtNLM"/>
    </source>
</evidence>
<evidence type="ECO:0000313" key="2">
    <source>
        <dbReference type="EMBL" id="MDN4532654.1"/>
    </source>
</evidence>
<dbReference type="Proteomes" id="UP000242470">
    <property type="component" value="Unassembled WGS sequence"/>
</dbReference>
<dbReference type="GeneID" id="64982161"/>
<evidence type="ECO:0000313" key="3">
    <source>
        <dbReference type="EMBL" id="PNZ66143.1"/>
    </source>
</evidence>
<dbReference type="EMBL" id="JAUHQC010000006">
    <property type="protein sequence ID" value="MDN4532654.1"/>
    <property type="molecule type" value="Genomic_DNA"/>
</dbReference>
<evidence type="ECO:0000313" key="4">
    <source>
        <dbReference type="Proteomes" id="UP000242470"/>
    </source>
</evidence>
<keyword evidence="1" id="KW-0812">Transmembrane</keyword>
<dbReference type="EMBL" id="PPQW01000072">
    <property type="protein sequence ID" value="PNZ66143.1"/>
    <property type="molecule type" value="Genomic_DNA"/>
</dbReference>
<evidence type="ECO:0000256" key="1">
    <source>
        <dbReference type="SAM" id="Phobius"/>
    </source>
</evidence>
<comment type="caution">
    <text evidence="3">The sequence shown here is derived from an EMBL/GenBank/DDBJ whole genome shotgun (WGS) entry which is preliminary data.</text>
</comment>
<organism evidence="3 4">
    <name type="scientific">Staphylococcus auricularis</name>
    <dbReference type="NCBI Taxonomy" id="29379"/>
    <lineage>
        <taxon>Bacteria</taxon>
        <taxon>Bacillati</taxon>
        <taxon>Bacillota</taxon>
        <taxon>Bacilli</taxon>
        <taxon>Bacillales</taxon>
        <taxon>Staphylococcaceae</taxon>
        <taxon>Staphylococcus</taxon>
    </lineage>
</organism>
<accession>A0AAP8PML3</accession>
<protein>
    <recommendedName>
        <fullName evidence="5">Late competence protein ComGE</fullName>
    </recommendedName>
</protein>
<dbReference type="RefSeq" id="WP_059107294.1">
    <property type="nucleotide sequence ID" value="NZ_AP024589.1"/>
</dbReference>
<gene>
    <name evidence="3" type="ORF">CD158_09500</name>
    <name evidence="2" type="ORF">QYH67_03500</name>
</gene>
<reference evidence="2" key="2">
    <citation type="submission" date="2023-07" db="EMBL/GenBank/DDBJ databases">
        <title>Evaluation of the beneficial properties of pineapple isolates.</title>
        <authorList>
            <person name="Adefiranye O."/>
        </authorList>
    </citation>
    <scope>NUCLEOTIDE SEQUENCE</scope>
    <source>
        <strain evidence="2">PAPLE_T1</strain>
    </source>
</reference>
<name>A0AAP8PML3_9STAP</name>
<feature type="transmembrane region" description="Helical" evidence="1">
    <location>
        <begin position="12"/>
        <end position="33"/>
    </location>
</feature>
<sequence length="97" mass="11382">MKKFEAAGSFLLDALISFSMIALICIVLLPFILQLNQTFHAKTNDIEMKRILLASLDRYSEKELQKGIRYDLYDVYKSNKRYCIKHLSQNQKYCTKP</sequence>